<dbReference type="PATRIC" id="fig|935700.4.peg.3616"/>
<dbReference type="EMBL" id="JYFE01000063">
    <property type="protein sequence ID" value="KIT14770.1"/>
    <property type="molecule type" value="Genomic_DNA"/>
</dbReference>
<dbReference type="SUPFAM" id="SSF46894">
    <property type="entry name" value="C-terminal effector domain of the bipartite response regulators"/>
    <property type="match status" value="1"/>
</dbReference>
<dbReference type="GO" id="GO:0006355">
    <property type="term" value="P:regulation of DNA-templated transcription"/>
    <property type="evidence" value="ECO:0007669"/>
    <property type="project" value="InterPro"/>
</dbReference>
<comment type="caution">
    <text evidence="2">The sequence shown here is derived from an EMBL/GenBank/DDBJ whole genome shotgun (WGS) entry which is preliminary data.</text>
</comment>
<evidence type="ECO:0000313" key="3">
    <source>
        <dbReference type="Proteomes" id="UP000032232"/>
    </source>
</evidence>
<evidence type="ECO:0000259" key="1">
    <source>
        <dbReference type="SMART" id="SM00421"/>
    </source>
</evidence>
<feature type="domain" description="HTH luxR-type" evidence="1">
    <location>
        <begin position="293"/>
        <end position="350"/>
    </location>
</feature>
<dbReference type="InterPro" id="IPR000792">
    <property type="entry name" value="Tscrpt_reg_LuxR_C"/>
</dbReference>
<dbReference type="SMART" id="SM00421">
    <property type="entry name" value="HTH_LUXR"/>
    <property type="match status" value="1"/>
</dbReference>
<proteinExistence type="predicted"/>
<dbReference type="Gene3D" id="1.10.10.10">
    <property type="entry name" value="Winged helix-like DNA-binding domain superfamily/Winged helix DNA-binding domain"/>
    <property type="match status" value="1"/>
</dbReference>
<keyword evidence="3" id="KW-1185">Reference proteome</keyword>
<accession>A0A0D1EFZ7</accession>
<protein>
    <submittedName>
        <fullName evidence="2">Bacterial regulatory protein, luxR family</fullName>
    </submittedName>
</protein>
<evidence type="ECO:0000313" key="2">
    <source>
        <dbReference type="EMBL" id="KIT14770.1"/>
    </source>
</evidence>
<organism evidence="2 3">
    <name type="scientific">Jannaschia aquimarina</name>
    <dbReference type="NCBI Taxonomy" id="935700"/>
    <lineage>
        <taxon>Bacteria</taxon>
        <taxon>Pseudomonadati</taxon>
        <taxon>Pseudomonadota</taxon>
        <taxon>Alphaproteobacteria</taxon>
        <taxon>Rhodobacterales</taxon>
        <taxon>Roseobacteraceae</taxon>
        <taxon>Jannaschia</taxon>
    </lineage>
</organism>
<dbReference type="OrthoDB" id="7855389at2"/>
<dbReference type="RefSeq" id="WP_141134402.1">
    <property type="nucleotide sequence ID" value="NZ_FZPF01000019.1"/>
</dbReference>
<dbReference type="AlphaFoldDB" id="A0A0D1EFZ7"/>
<reference evidence="2 3" key="1">
    <citation type="submission" date="2015-02" db="EMBL/GenBank/DDBJ databases">
        <title>Genome Sequence of Jannaschia aquimarina DSM28248, a member of the Roseobacter clade.</title>
        <authorList>
            <person name="Voget S."/>
            <person name="Daniel R."/>
        </authorList>
    </citation>
    <scope>NUCLEOTIDE SEQUENCE [LARGE SCALE GENOMIC DNA]</scope>
    <source>
        <strain evidence="2 3">GSW-M26</strain>
    </source>
</reference>
<name>A0A0D1EFZ7_9RHOB</name>
<dbReference type="Proteomes" id="UP000032232">
    <property type="component" value="Unassembled WGS sequence"/>
</dbReference>
<dbReference type="STRING" id="935700.jaqu_35080"/>
<dbReference type="GO" id="GO:0003677">
    <property type="term" value="F:DNA binding"/>
    <property type="evidence" value="ECO:0007669"/>
    <property type="project" value="InterPro"/>
</dbReference>
<dbReference type="InterPro" id="IPR036388">
    <property type="entry name" value="WH-like_DNA-bd_sf"/>
</dbReference>
<dbReference type="InterPro" id="IPR016032">
    <property type="entry name" value="Sig_transdc_resp-reg_C-effctor"/>
</dbReference>
<gene>
    <name evidence="2" type="ORF">jaqu_35080</name>
</gene>
<dbReference type="Pfam" id="PF00196">
    <property type="entry name" value="GerE"/>
    <property type="match status" value="1"/>
</dbReference>
<sequence length="359" mass="39135">MRHDPNMAELLWRLSDGESVLEEAVQAISDDIDGATLAVGSLDPVLDGAGVRAVAELDGHVGGRLWGDLSTPSRNPALRFLSNSEPGRLLHYRPWMSWDTLRRSDLYEQVLEPGRIGMESAGMRLPVPGYGDLQVYCGLRRERPWLDRATLVRTESSLRALGRAVGHGLRRRGVRRTGATACTHALDATFVIGADGQMLSRTGAADNLIAEGVLLRMREGITHWVDARAAEAVRPLIAAALCGDERRGVFPRGRRMLLVRTFPGPSSDRRPTVVLAAGWARPPQWSSHDLRVAYDLTPREAQVVLGVIAGRTPDQIASGAGLKAASVRMYLKRVYAKTETRGQVNLLAMLAGTREVDGS</sequence>